<dbReference type="InterPro" id="IPR013024">
    <property type="entry name" value="GGCT-like"/>
</dbReference>
<keyword evidence="4" id="KW-0479">Metal-binding</keyword>
<dbReference type="InterPro" id="IPR029061">
    <property type="entry name" value="THDP-binding"/>
</dbReference>
<dbReference type="SUPFAM" id="SSF52467">
    <property type="entry name" value="DHS-like NAD/FAD-binding domain"/>
    <property type="match status" value="1"/>
</dbReference>
<protein>
    <submittedName>
        <fullName evidence="15">Indole-3-pyruvate decarboxylase</fullName>
        <ecNumber evidence="15">4.1.1.74</ecNumber>
    </submittedName>
</protein>
<dbReference type="PANTHER" id="PTHR43452">
    <property type="entry name" value="PYRUVATE DECARBOXYLASE"/>
    <property type="match status" value="1"/>
</dbReference>
<dbReference type="InterPro" id="IPR029035">
    <property type="entry name" value="DHS-like_NAD/FAD-binding_dom"/>
</dbReference>
<dbReference type="Gene3D" id="3.10.490.10">
    <property type="entry name" value="Gamma-glutamyl cyclotransferase-like"/>
    <property type="match status" value="1"/>
</dbReference>
<dbReference type="SUPFAM" id="SSF110857">
    <property type="entry name" value="Gamma-glutamyl cyclotransferase-like"/>
    <property type="match status" value="1"/>
</dbReference>
<evidence type="ECO:0000259" key="14">
    <source>
        <dbReference type="Pfam" id="PF06094"/>
    </source>
</evidence>
<evidence type="ECO:0000256" key="1">
    <source>
        <dbReference type="ARBA" id="ARBA00001920"/>
    </source>
</evidence>
<dbReference type="KEGG" id="tpla:ElP_47360"/>
<dbReference type="InterPro" id="IPR012110">
    <property type="entry name" value="PDC/IPDC-like"/>
</dbReference>
<feature type="domain" description="Gamma-glutamylcyclotransferase AIG2-like" evidence="14">
    <location>
        <begin position="13"/>
        <end position="108"/>
    </location>
</feature>
<evidence type="ECO:0000256" key="10">
    <source>
        <dbReference type="SAM" id="MobiDB-lite"/>
    </source>
</evidence>
<dbReference type="GO" id="GO:0004737">
    <property type="term" value="F:pyruvate decarboxylase activity"/>
    <property type="evidence" value="ECO:0007669"/>
    <property type="project" value="TreeGrafter"/>
</dbReference>
<evidence type="ECO:0000256" key="7">
    <source>
        <dbReference type="ARBA" id="ARBA00023052"/>
    </source>
</evidence>
<name>A0A518H7G7_9BACT</name>
<dbReference type="Pfam" id="PF02776">
    <property type="entry name" value="TPP_enzyme_N"/>
    <property type="match status" value="1"/>
</dbReference>
<dbReference type="PANTHER" id="PTHR43452:SF30">
    <property type="entry name" value="PYRUVATE DECARBOXYLASE ISOZYME 1-RELATED"/>
    <property type="match status" value="1"/>
</dbReference>
<reference evidence="15 16" key="1">
    <citation type="submission" date="2019-02" db="EMBL/GenBank/DDBJ databases">
        <title>Deep-cultivation of Planctomycetes and their phenomic and genomic characterization uncovers novel biology.</title>
        <authorList>
            <person name="Wiegand S."/>
            <person name="Jogler M."/>
            <person name="Boedeker C."/>
            <person name="Pinto D."/>
            <person name="Vollmers J."/>
            <person name="Rivas-Marin E."/>
            <person name="Kohn T."/>
            <person name="Peeters S.H."/>
            <person name="Heuer A."/>
            <person name="Rast P."/>
            <person name="Oberbeckmann S."/>
            <person name="Bunk B."/>
            <person name="Jeske O."/>
            <person name="Meyerdierks A."/>
            <person name="Storesund J.E."/>
            <person name="Kallscheuer N."/>
            <person name="Luecker S."/>
            <person name="Lage O.M."/>
            <person name="Pohl T."/>
            <person name="Merkel B.J."/>
            <person name="Hornburger P."/>
            <person name="Mueller R.-W."/>
            <person name="Bruemmer F."/>
            <person name="Labrenz M."/>
            <person name="Spormann A.M."/>
            <person name="Op den Camp H."/>
            <person name="Overmann J."/>
            <person name="Amann R."/>
            <person name="Jetten M.S.M."/>
            <person name="Mascher T."/>
            <person name="Medema M.H."/>
            <person name="Devos D.P."/>
            <person name="Kaster A.-K."/>
            <person name="Ovreas L."/>
            <person name="Rohde M."/>
            <person name="Galperin M.Y."/>
            <person name="Jogler C."/>
        </authorList>
    </citation>
    <scope>NUCLEOTIDE SEQUENCE [LARGE SCALE GENOMIC DNA]</scope>
    <source>
        <strain evidence="15 16">ElP</strain>
    </source>
</reference>
<dbReference type="CDD" id="cd06661">
    <property type="entry name" value="GGCT_like"/>
    <property type="match status" value="1"/>
</dbReference>
<dbReference type="GO" id="GO:0047434">
    <property type="term" value="F:indolepyruvate decarboxylase activity"/>
    <property type="evidence" value="ECO:0007669"/>
    <property type="project" value="UniProtKB-EC"/>
</dbReference>
<keyword evidence="5" id="KW-0210">Decarboxylase</keyword>
<gene>
    <name evidence="15" type="primary">ipdC</name>
    <name evidence="15" type="ORF">ElP_47360</name>
</gene>
<comment type="similarity">
    <text evidence="3 9">Belongs to the TPP enzyme family.</text>
</comment>
<comment type="cofactor">
    <cofactor evidence="1">
        <name>a metal cation</name>
        <dbReference type="ChEBI" id="CHEBI:25213"/>
    </cofactor>
</comment>
<dbReference type="InterPro" id="IPR011766">
    <property type="entry name" value="TPP_enzyme_TPP-bd"/>
</dbReference>
<evidence type="ECO:0000259" key="13">
    <source>
        <dbReference type="Pfam" id="PF02776"/>
    </source>
</evidence>
<dbReference type="InterPro" id="IPR047214">
    <property type="entry name" value="TPP_PDC_IPDC"/>
</dbReference>
<dbReference type="SUPFAM" id="SSF52518">
    <property type="entry name" value="Thiamin diphosphate-binding fold (THDP-binding)"/>
    <property type="match status" value="2"/>
</dbReference>
<dbReference type="AlphaFoldDB" id="A0A518H7G7"/>
<keyword evidence="15" id="KW-0670">Pyruvate</keyword>
<dbReference type="EC" id="4.1.1.74" evidence="15"/>
<organism evidence="15 16">
    <name type="scientific">Tautonia plasticadhaerens</name>
    <dbReference type="NCBI Taxonomy" id="2527974"/>
    <lineage>
        <taxon>Bacteria</taxon>
        <taxon>Pseudomonadati</taxon>
        <taxon>Planctomycetota</taxon>
        <taxon>Planctomycetia</taxon>
        <taxon>Isosphaerales</taxon>
        <taxon>Isosphaeraceae</taxon>
        <taxon>Tautonia</taxon>
    </lineage>
</organism>
<feature type="domain" description="Thiamine pyrophosphate enzyme N-terminal TPP-binding" evidence="13">
    <location>
        <begin position="164"/>
        <end position="269"/>
    </location>
</feature>
<feature type="domain" description="Thiamine pyrophosphate enzyme TPP-binding" evidence="12">
    <location>
        <begin position="538"/>
        <end position="680"/>
    </location>
</feature>
<dbReference type="OrthoDB" id="4494979at2"/>
<evidence type="ECO:0000256" key="9">
    <source>
        <dbReference type="RuleBase" id="RU362132"/>
    </source>
</evidence>
<evidence type="ECO:0000259" key="11">
    <source>
        <dbReference type="Pfam" id="PF00205"/>
    </source>
</evidence>
<dbReference type="Pfam" id="PF00205">
    <property type="entry name" value="TPP_enzyme_M"/>
    <property type="match status" value="1"/>
</dbReference>
<dbReference type="CDD" id="cd02005">
    <property type="entry name" value="TPP_PDC_IPDC"/>
    <property type="match status" value="1"/>
</dbReference>
<evidence type="ECO:0000313" key="16">
    <source>
        <dbReference type="Proteomes" id="UP000317835"/>
    </source>
</evidence>
<feature type="region of interest" description="Disordered" evidence="10">
    <location>
        <begin position="124"/>
        <end position="160"/>
    </location>
</feature>
<dbReference type="GO" id="GO:0005829">
    <property type="term" value="C:cytosol"/>
    <property type="evidence" value="ECO:0007669"/>
    <property type="project" value="TreeGrafter"/>
</dbReference>
<keyword evidence="8 15" id="KW-0456">Lyase</keyword>
<dbReference type="GO" id="GO:0000949">
    <property type="term" value="P:aromatic amino acid family catabolic process to alcohol via Ehrlich pathway"/>
    <property type="evidence" value="ECO:0007669"/>
    <property type="project" value="TreeGrafter"/>
</dbReference>
<dbReference type="RefSeq" id="WP_145273677.1">
    <property type="nucleotide sequence ID" value="NZ_CP036426.1"/>
</dbReference>
<dbReference type="GO" id="GO:0000287">
    <property type="term" value="F:magnesium ion binding"/>
    <property type="evidence" value="ECO:0007669"/>
    <property type="project" value="InterPro"/>
</dbReference>
<dbReference type="InterPro" id="IPR012001">
    <property type="entry name" value="Thiamin_PyroP_enz_TPP-bd_dom"/>
</dbReference>
<dbReference type="InterPro" id="IPR012000">
    <property type="entry name" value="Thiamin_PyroP_enz_cen_dom"/>
</dbReference>
<proteinExistence type="inferred from homology"/>
<evidence type="ECO:0000256" key="8">
    <source>
        <dbReference type="ARBA" id="ARBA00023239"/>
    </source>
</evidence>
<dbReference type="InterPro" id="IPR036568">
    <property type="entry name" value="GGCT-like_sf"/>
</dbReference>
<evidence type="ECO:0000259" key="12">
    <source>
        <dbReference type="Pfam" id="PF02775"/>
    </source>
</evidence>
<dbReference type="InterPro" id="IPR047213">
    <property type="entry name" value="TPP_PYR_PDC_IPDC-like"/>
</dbReference>
<evidence type="ECO:0000256" key="5">
    <source>
        <dbReference type="ARBA" id="ARBA00022793"/>
    </source>
</evidence>
<dbReference type="Proteomes" id="UP000317835">
    <property type="component" value="Chromosome"/>
</dbReference>
<dbReference type="Gene3D" id="3.40.50.1220">
    <property type="entry name" value="TPP-binding domain"/>
    <property type="match status" value="1"/>
</dbReference>
<dbReference type="Pfam" id="PF02775">
    <property type="entry name" value="TPP_enzyme_C"/>
    <property type="match status" value="1"/>
</dbReference>
<dbReference type="Pfam" id="PF06094">
    <property type="entry name" value="GGACT"/>
    <property type="match status" value="1"/>
</dbReference>
<evidence type="ECO:0000313" key="15">
    <source>
        <dbReference type="EMBL" id="QDV36807.1"/>
    </source>
</evidence>
<dbReference type="CDD" id="cd07038">
    <property type="entry name" value="TPP_PYR_PDC_IPDC_like"/>
    <property type="match status" value="1"/>
</dbReference>
<dbReference type="Gene3D" id="3.40.50.970">
    <property type="match status" value="2"/>
</dbReference>
<sequence>MARDANAPTPRHLFCYGTLGPGDAREAGRPGWEADAVRGRLYDTGPYPILVGWDDPGASWVEGHVRPVTRAELEGTLDPYEGVDEGLFARVALRTRSGLLAWAYAYPHPIPAGAAGPITRWTGPRVDPGPTRTPTQAPGGRTPMATDAASPARDGSRAQPEPITVGRYLVDRLQSLGVEHIFGIPGDYILNLYKMLDDSPIEVVGMTREDNAGYAADAYARVRGLGCVALTYCVGGLSACNSIAGAYAEKSPVVVLTGSPGLSERERNPLLHHKVKDFDTQFQVFKQFTAAATVLDDPLTAFSEIDRVLNAALRYKRPVYIEVPRDMVHARQVHPHPHPAPLPPSDPDALREAIDEAEAMLRRSSRPMILADVEIHRFNLQDELLSFAEGAGLPIATTLLGKSVISEEHPLFAGIYEGAMGRAGVTEFVEESDCLLMLGCFMTDINLGIFTAKLDPSRCIDATSEDLRIRHHHYREVRLDDFLRGLRARGLVLDAPGPPPRPMPVESWAARPGEPMTSARLFARLNGLIDENFMVIADIGDSLFGSADLRISRRTEFLSPAYYTSMGFAVPASVGAGLANRGLRPLVIVGDGAFQMTGMELSTAVRNGLAPIVVVLNNKGYTTERFILDGPFNDILDWAYHRLPELLGAGLGLEARTEDELDDALSRAVAHNSGFSLINVHLDPMDRSPALERLAERLASKV</sequence>
<dbReference type="EMBL" id="CP036426">
    <property type="protein sequence ID" value="QDV36807.1"/>
    <property type="molecule type" value="Genomic_DNA"/>
</dbReference>
<evidence type="ECO:0000256" key="4">
    <source>
        <dbReference type="ARBA" id="ARBA00022723"/>
    </source>
</evidence>
<dbReference type="GO" id="GO:0030976">
    <property type="term" value="F:thiamine pyrophosphate binding"/>
    <property type="evidence" value="ECO:0007669"/>
    <property type="project" value="InterPro"/>
</dbReference>
<evidence type="ECO:0000256" key="2">
    <source>
        <dbReference type="ARBA" id="ARBA00001964"/>
    </source>
</evidence>
<dbReference type="InterPro" id="IPR009288">
    <property type="entry name" value="AIG2-like_dom"/>
</dbReference>
<evidence type="ECO:0000256" key="3">
    <source>
        <dbReference type="ARBA" id="ARBA00007812"/>
    </source>
</evidence>
<feature type="domain" description="Thiamine pyrophosphate enzyme central" evidence="11">
    <location>
        <begin position="354"/>
        <end position="467"/>
    </location>
</feature>
<dbReference type="FunFam" id="3.40.50.970:FF:000024">
    <property type="entry name" value="Pyruvate decarboxylase isozyme"/>
    <property type="match status" value="1"/>
</dbReference>
<evidence type="ECO:0000256" key="6">
    <source>
        <dbReference type="ARBA" id="ARBA00022842"/>
    </source>
</evidence>
<keyword evidence="7 9" id="KW-0786">Thiamine pyrophosphate</keyword>
<keyword evidence="16" id="KW-1185">Reference proteome</keyword>
<accession>A0A518H7G7</accession>
<comment type="cofactor">
    <cofactor evidence="2">
        <name>thiamine diphosphate</name>
        <dbReference type="ChEBI" id="CHEBI:58937"/>
    </cofactor>
</comment>
<keyword evidence="6" id="KW-0460">Magnesium</keyword>